<dbReference type="Proteomes" id="UP000694906">
    <property type="component" value="Unplaced"/>
</dbReference>
<proteinExistence type="predicted"/>
<evidence type="ECO:0000313" key="3">
    <source>
        <dbReference type="RefSeq" id="XP_021112697.1"/>
    </source>
</evidence>
<evidence type="ECO:0000256" key="1">
    <source>
        <dbReference type="SAM" id="MobiDB-lite"/>
    </source>
</evidence>
<organism evidence="2 3">
    <name type="scientific">Heterocephalus glaber</name>
    <name type="common">Naked mole rat</name>
    <dbReference type="NCBI Taxonomy" id="10181"/>
    <lineage>
        <taxon>Eukaryota</taxon>
        <taxon>Metazoa</taxon>
        <taxon>Chordata</taxon>
        <taxon>Craniata</taxon>
        <taxon>Vertebrata</taxon>
        <taxon>Euteleostomi</taxon>
        <taxon>Mammalia</taxon>
        <taxon>Eutheria</taxon>
        <taxon>Euarchontoglires</taxon>
        <taxon>Glires</taxon>
        <taxon>Rodentia</taxon>
        <taxon>Hystricomorpha</taxon>
        <taxon>Bathyergidae</taxon>
        <taxon>Heterocephalus</taxon>
    </lineage>
</organism>
<dbReference type="RefSeq" id="XP_021112697.1">
    <property type="nucleotide sequence ID" value="XM_021257038.1"/>
</dbReference>
<name>A0AAX6SUB5_HETGA</name>
<feature type="compositionally biased region" description="Polar residues" evidence="1">
    <location>
        <begin position="244"/>
        <end position="259"/>
    </location>
</feature>
<protein>
    <submittedName>
        <fullName evidence="3">Nuclear pore complex protein NUP62-like</fullName>
    </submittedName>
</protein>
<evidence type="ECO:0000313" key="2">
    <source>
        <dbReference type="Proteomes" id="UP000694906"/>
    </source>
</evidence>
<feature type="region of interest" description="Disordered" evidence="1">
    <location>
        <begin position="220"/>
        <end position="362"/>
    </location>
</feature>
<feature type="compositionally biased region" description="Low complexity" evidence="1">
    <location>
        <begin position="337"/>
        <end position="353"/>
    </location>
</feature>
<reference evidence="3" key="1">
    <citation type="submission" date="2025-08" db="UniProtKB">
        <authorList>
            <consortium name="RefSeq"/>
        </authorList>
    </citation>
    <scope>IDENTIFICATION</scope>
</reference>
<feature type="compositionally biased region" description="Polar residues" evidence="1">
    <location>
        <begin position="272"/>
        <end position="293"/>
    </location>
</feature>
<dbReference type="AlphaFoldDB" id="A0AAX6SUB5"/>
<gene>
    <name evidence="3" type="primary">LOC110343902</name>
</gene>
<keyword evidence="2" id="KW-1185">Reference proteome</keyword>
<dbReference type="GeneID" id="110343902"/>
<sequence>MTPSSGSTASAREASTLPALRFFRMATHEKNPIESASSNQLTLGATDGQQHGHTPPPGMLHFGDLKAITLGPTSTSGQLVLSSTTQAAPGGSLHTNMTSGTGASNQMVSSVTQSLSSPGTSIASASATTMGIHDLVQLVSSVIQCLSSSGISIASASPIATHMPNAMTHIQDNRQLQSTLVNRSPDTGTLAVSATPNGSERKELPADFISSFEALTISSTKRGTSSTTRHYGGSMGLSTGGPASHSSLVVSMGPSTMKNSVHGDHRAPVLSSVPTSPLKQKRSNSSGEPSDMTSKAASKCKPKPASKFGIRATHEAKVRRKLVFRATSSSAQASGLTTPAAATESSSCSSEPTVDSKRPKMP</sequence>
<accession>A0AAX6SUB5</accession>
<feature type="compositionally biased region" description="Polar residues" evidence="1">
    <location>
        <begin position="326"/>
        <end position="336"/>
    </location>
</feature>